<sequence length="289" mass="32467">MVYISSQDELRIKIMDVDTTILACYTATSWRGTQAFCKKVVAFYNSSRSMATFEKVVISAFLMFLNLISRTQTSHAIMVTQTWRKCETCPIHGLLDAEDTKAEEKQELATPRASPSSWKELRHAAFSKWGSDSKKFGWREEEDISSLKQSRGVVGGWQLLAGKLISLGFSLAQRDDELLATPSGGRSLNETSVGKKDLLPKTVISDSSEFRNAVWLETEKEVIDNNKEVMRRSLVGNWGGSVQPPSLDSLKSWAQSSWMLRGHLHLALLGRPFILFEFGDGVEVERCYT</sequence>
<organism evidence="1">
    <name type="scientific">Vitis vinifera</name>
    <name type="common">Grape</name>
    <dbReference type="NCBI Taxonomy" id="29760"/>
    <lineage>
        <taxon>Eukaryota</taxon>
        <taxon>Viridiplantae</taxon>
        <taxon>Streptophyta</taxon>
        <taxon>Embryophyta</taxon>
        <taxon>Tracheophyta</taxon>
        <taxon>Spermatophyta</taxon>
        <taxon>Magnoliopsida</taxon>
        <taxon>eudicotyledons</taxon>
        <taxon>Gunneridae</taxon>
        <taxon>Pentapetalae</taxon>
        <taxon>rosids</taxon>
        <taxon>Vitales</taxon>
        <taxon>Vitaceae</taxon>
        <taxon>Viteae</taxon>
        <taxon>Vitis</taxon>
    </lineage>
</organism>
<protein>
    <recommendedName>
        <fullName evidence="2">DUF4283 domain-containing protein</fullName>
    </recommendedName>
</protein>
<gene>
    <name evidence="1" type="ORF">VITISV_008506</name>
</gene>
<proteinExistence type="predicted"/>
<dbReference type="EMBL" id="AM440398">
    <property type="protein sequence ID" value="CAN69503.1"/>
    <property type="molecule type" value="Genomic_DNA"/>
</dbReference>
<reference evidence="1" key="1">
    <citation type="journal article" date="2007" name="PLoS ONE">
        <title>The first genome sequence of an elite grapevine cultivar (Pinot noir Vitis vinifera L.): coping with a highly heterozygous genome.</title>
        <authorList>
            <person name="Velasco R."/>
            <person name="Zharkikh A."/>
            <person name="Troggio M."/>
            <person name="Cartwright D.A."/>
            <person name="Cestaro A."/>
            <person name="Pruss D."/>
            <person name="Pindo M."/>
            <person name="FitzGerald L.M."/>
            <person name="Vezzulli S."/>
            <person name="Reid J."/>
            <person name="Malacarne G."/>
            <person name="Iliev D."/>
            <person name="Coppola G."/>
            <person name="Wardell B."/>
            <person name="Micheletti D."/>
            <person name="Macalma T."/>
            <person name="Facci M."/>
            <person name="Mitchell J.T."/>
            <person name="Perazzolli M."/>
            <person name="Eldredge G."/>
            <person name="Gatto P."/>
            <person name="Oyzerski R."/>
            <person name="Moretto M."/>
            <person name="Gutin N."/>
            <person name="Stefanini M."/>
            <person name="Chen Y."/>
            <person name="Segala C."/>
            <person name="Davenport C."/>
            <person name="Dematte L."/>
            <person name="Mraz A."/>
            <person name="Battilana J."/>
            <person name="Stormo K."/>
            <person name="Costa F."/>
            <person name="Tao Q."/>
            <person name="Si-Ammour A."/>
            <person name="Harkins T."/>
            <person name="Lackey A."/>
            <person name="Perbost C."/>
            <person name="Taillon B."/>
            <person name="Stella A."/>
            <person name="Solovyev V."/>
            <person name="Fawcett J.A."/>
            <person name="Sterck L."/>
            <person name="Vandepoele K."/>
            <person name="Grando S.M."/>
            <person name="Toppo S."/>
            <person name="Moser C."/>
            <person name="Lanchbury J."/>
            <person name="Bogden R."/>
            <person name="Skolnick M."/>
            <person name="Sgaramella V."/>
            <person name="Bhatnagar S.K."/>
            <person name="Fontana P."/>
            <person name="Gutin A."/>
            <person name="Van de Peer Y."/>
            <person name="Salamini F."/>
            <person name="Viola R."/>
        </authorList>
    </citation>
    <scope>NUCLEOTIDE SEQUENCE</scope>
</reference>
<accession>A5AYN3</accession>
<dbReference type="AlphaFoldDB" id="A5AYN3"/>
<evidence type="ECO:0000313" key="1">
    <source>
        <dbReference type="EMBL" id="CAN69503.1"/>
    </source>
</evidence>
<name>A5AYN3_VITVI</name>
<evidence type="ECO:0008006" key="2">
    <source>
        <dbReference type="Google" id="ProtNLM"/>
    </source>
</evidence>